<comment type="caution">
    <text evidence="5">The sequence shown here is derived from an EMBL/GenBank/DDBJ whole genome shotgun (WGS) entry which is preliminary data.</text>
</comment>
<feature type="compositionally biased region" description="Low complexity" evidence="3">
    <location>
        <begin position="96"/>
        <end position="111"/>
    </location>
</feature>
<keyword evidence="6" id="KW-1185">Reference proteome</keyword>
<gene>
    <name evidence="5" type="ORF">RJ641_016288</name>
</gene>
<feature type="domain" description="Hyaluronan/mRNA-binding protein" evidence="4">
    <location>
        <begin position="158"/>
        <end position="265"/>
    </location>
</feature>
<protein>
    <submittedName>
        <fullName evidence="5">Hyaluronan/mRNA-binding protein</fullName>
    </submittedName>
</protein>
<dbReference type="InterPro" id="IPR019084">
    <property type="entry name" value="STM1-like_N"/>
</dbReference>
<keyword evidence="2" id="KW-0963">Cytoplasm</keyword>
<dbReference type="Pfam" id="PF04774">
    <property type="entry name" value="HABP4_PAI-RBP1"/>
    <property type="match status" value="1"/>
</dbReference>
<dbReference type="GO" id="GO:0005634">
    <property type="term" value="C:nucleus"/>
    <property type="evidence" value="ECO:0007669"/>
    <property type="project" value="TreeGrafter"/>
</dbReference>
<accession>A0AAN8YZ01</accession>
<dbReference type="GO" id="GO:0005737">
    <property type="term" value="C:cytoplasm"/>
    <property type="evidence" value="ECO:0007669"/>
    <property type="project" value="UniProtKB-SubCell"/>
</dbReference>
<evidence type="ECO:0000313" key="5">
    <source>
        <dbReference type="EMBL" id="KAK6920384.1"/>
    </source>
</evidence>
<feature type="region of interest" description="Disordered" evidence="3">
    <location>
        <begin position="328"/>
        <end position="377"/>
    </location>
</feature>
<dbReference type="EMBL" id="JBAMMX010000021">
    <property type="protein sequence ID" value="KAK6920384.1"/>
    <property type="molecule type" value="Genomic_DNA"/>
</dbReference>
<name>A0AAN8YZ01_9MAGN</name>
<evidence type="ECO:0000313" key="6">
    <source>
        <dbReference type="Proteomes" id="UP001370490"/>
    </source>
</evidence>
<evidence type="ECO:0000256" key="1">
    <source>
        <dbReference type="ARBA" id="ARBA00004496"/>
    </source>
</evidence>
<dbReference type="InterPro" id="IPR039764">
    <property type="entry name" value="HABP4/SERBP1-like"/>
</dbReference>
<dbReference type="InterPro" id="IPR006861">
    <property type="entry name" value="HABP4_PAIRBP1-bd"/>
</dbReference>
<feature type="compositionally biased region" description="Gly residues" evidence="3">
    <location>
        <begin position="76"/>
        <end position="95"/>
    </location>
</feature>
<reference evidence="5 6" key="1">
    <citation type="submission" date="2023-12" db="EMBL/GenBank/DDBJ databases">
        <title>A high-quality genome assembly for Dillenia turbinata (Dilleniales).</title>
        <authorList>
            <person name="Chanderbali A."/>
        </authorList>
    </citation>
    <scope>NUCLEOTIDE SEQUENCE [LARGE SCALE GENOMIC DNA]</scope>
    <source>
        <strain evidence="5">LSX21</strain>
        <tissue evidence="5">Leaf</tissue>
    </source>
</reference>
<comment type="subcellular location">
    <subcellularLocation>
        <location evidence="1">Cytoplasm</location>
    </subcellularLocation>
</comment>
<dbReference type="Gene3D" id="6.10.140.1040">
    <property type="match status" value="1"/>
</dbReference>
<feature type="compositionally biased region" description="Polar residues" evidence="3">
    <location>
        <begin position="184"/>
        <end position="195"/>
    </location>
</feature>
<evidence type="ECO:0000256" key="2">
    <source>
        <dbReference type="ARBA" id="ARBA00022490"/>
    </source>
</evidence>
<dbReference type="Proteomes" id="UP001370490">
    <property type="component" value="Unassembled WGS sequence"/>
</dbReference>
<dbReference type="Pfam" id="PF09598">
    <property type="entry name" value="Stm1_N"/>
    <property type="match status" value="1"/>
</dbReference>
<feature type="region of interest" description="Disordered" evidence="3">
    <location>
        <begin position="1"/>
        <end position="239"/>
    </location>
</feature>
<evidence type="ECO:0000259" key="4">
    <source>
        <dbReference type="SMART" id="SM01233"/>
    </source>
</evidence>
<feature type="region of interest" description="Disordered" evidence="3">
    <location>
        <begin position="292"/>
        <end position="315"/>
    </location>
</feature>
<feature type="non-terminal residue" evidence="5">
    <location>
        <position position="377"/>
    </location>
</feature>
<dbReference type="GO" id="GO:0003723">
    <property type="term" value="F:RNA binding"/>
    <property type="evidence" value="ECO:0007669"/>
    <property type="project" value="InterPro"/>
</dbReference>
<dbReference type="SMART" id="SM01233">
    <property type="entry name" value="HABP4_PAI-RBP1"/>
    <property type="match status" value="1"/>
</dbReference>
<sequence length="377" mass="41112">MATVNPFDILGDDDNEDPSQLRAARAQQQQQQQKVAPTKKALAPNQQASDKPKQAKLPSKPLPPAQAVREARSEGGRGGGRGGGWGYGRGRGGGFNRDFSNNENSFSNSRFLASEGPPEEGDSEKPSERRAYGGPRGPFHGGRRGGFSNGEIGDGERPRRVFERRSGTGRGNEMKREGAGRGNWGTQTDEISQLTEEVVIESEKTMDAEKPSGEENADANKENPVEEPEEKEPGEKEMTLEEYEKVLEEKRKALQLLKTEKRKVDVDKEFKSMQLLSNKKDNDDVFIKLGSDKDKKKEAEREERAKKAIPPWSGVGNKMSVSINEFLKPAEGERYHNPGGRGRGRGRGGRGFGGGNAANNVPAPSIADPGQFPTLGG</sequence>
<feature type="compositionally biased region" description="Basic and acidic residues" evidence="3">
    <location>
        <begin position="201"/>
        <end position="224"/>
    </location>
</feature>
<feature type="compositionally biased region" description="Basic and acidic residues" evidence="3">
    <location>
        <begin position="292"/>
        <end position="306"/>
    </location>
</feature>
<dbReference type="AlphaFoldDB" id="A0AAN8YZ01"/>
<proteinExistence type="predicted"/>
<feature type="compositionally biased region" description="Gly residues" evidence="3">
    <location>
        <begin position="134"/>
        <end position="148"/>
    </location>
</feature>
<evidence type="ECO:0000256" key="3">
    <source>
        <dbReference type="SAM" id="MobiDB-lite"/>
    </source>
</evidence>
<dbReference type="PANTHER" id="PTHR12299">
    <property type="entry name" value="HYALURONIC ACID-BINDING PROTEIN 4"/>
    <property type="match status" value="1"/>
</dbReference>
<feature type="compositionally biased region" description="Low complexity" evidence="3">
    <location>
        <begin position="20"/>
        <end position="33"/>
    </location>
</feature>
<feature type="compositionally biased region" description="Basic and acidic residues" evidence="3">
    <location>
        <begin position="154"/>
        <end position="179"/>
    </location>
</feature>
<organism evidence="5 6">
    <name type="scientific">Dillenia turbinata</name>
    <dbReference type="NCBI Taxonomy" id="194707"/>
    <lineage>
        <taxon>Eukaryota</taxon>
        <taxon>Viridiplantae</taxon>
        <taxon>Streptophyta</taxon>
        <taxon>Embryophyta</taxon>
        <taxon>Tracheophyta</taxon>
        <taxon>Spermatophyta</taxon>
        <taxon>Magnoliopsida</taxon>
        <taxon>eudicotyledons</taxon>
        <taxon>Gunneridae</taxon>
        <taxon>Pentapetalae</taxon>
        <taxon>Dilleniales</taxon>
        <taxon>Dilleniaceae</taxon>
        <taxon>Dillenia</taxon>
    </lineage>
</organism>
<dbReference type="PANTHER" id="PTHR12299:SF17">
    <property type="entry name" value="AT19571P-RELATED"/>
    <property type="match status" value="1"/>
</dbReference>